<dbReference type="InterPro" id="IPR013154">
    <property type="entry name" value="ADH-like_N"/>
</dbReference>
<protein>
    <submittedName>
        <fullName evidence="3">3-hydroxyethyl bacteriochlorophyllide a dehydrogenase</fullName>
    </submittedName>
</protein>
<organism evidence="3 4">
    <name type="scientific">Yoonia rosea</name>
    <dbReference type="NCBI Taxonomy" id="287098"/>
    <lineage>
        <taxon>Bacteria</taxon>
        <taxon>Pseudomonadati</taxon>
        <taxon>Pseudomonadota</taxon>
        <taxon>Alphaproteobacteria</taxon>
        <taxon>Rhodobacterales</taxon>
        <taxon>Paracoccaceae</taxon>
        <taxon>Yoonia</taxon>
    </lineage>
</organism>
<proteinExistence type="predicted"/>
<evidence type="ECO:0000313" key="3">
    <source>
        <dbReference type="EMBL" id="SIT88943.1"/>
    </source>
</evidence>
<dbReference type="EMBL" id="FTPR01000002">
    <property type="protein sequence ID" value="SIT88943.1"/>
    <property type="molecule type" value="Genomic_DNA"/>
</dbReference>
<keyword evidence="1" id="KW-0560">Oxidoreductase</keyword>
<evidence type="ECO:0000256" key="1">
    <source>
        <dbReference type="ARBA" id="ARBA00023002"/>
    </source>
</evidence>
<dbReference type="PANTHER" id="PTHR43189:SF1">
    <property type="entry name" value="ZINC-TYPE ALCOHOL DEHYDROGENASE-LIKE PROTEIN C1198.01"/>
    <property type="match status" value="1"/>
</dbReference>
<reference evidence="4" key="1">
    <citation type="submission" date="2017-01" db="EMBL/GenBank/DDBJ databases">
        <authorList>
            <person name="Varghese N."/>
            <person name="Submissions S."/>
        </authorList>
    </citation>
    <scope>NUCLEOTIDE SEQUENCE [LARGE SCALE GENOMIC DNA]</scope>
    <source>
        <strain evidence="4">DSM 29591</strain>
    </source>
</reference>
<keyword evidence="4" id="KW-1185">Reference proteome</keyword>
<dbReference type="Pfam" id="PF08240">
    <property type="entry name" value="ADH_N"/>
    <property type="match status" value="1"/>
</dbReference>
<evidence type="ECO:0000313" key="4">
    <source>
        <dbReference type="Proteomes" id="UP000186997"/>
    </source>
</evidence>
<dbReference type="GO" id="GO:0036354">
    <property type="term" value="F:bacteriochlorophyllide-a dehydrogenase activity"/>
    <property type="evidence" value="ECO:0007669"/>
    <property type="project" value="InterPro"/>
</dbReference>
<name>A0A1R3XFS8_9RHOB</name>
<sequence length="328" mass="34361">MLRFGMFQSRALGREALETKAVILSAPGKLALDQVGIVPPAADDIVVAIRHSGISTGTEKLFWTGEMPPFPGMGYPLIPGYEAAGEVIEAGADSGYRVGEHVFVPGASCYEGAFGLFGAAAQTLVTKASRVTRIDRGLGAAGALLALAATARHAMAGPNKAVPDLIIGHGVLGRLLARLTIASGAPAPTVWEVDPIRMGGASGYEVTTPEADARRDYKSVYDASGRGDLLNDWIGRIAKGGEIVLAGFYTAPLQFAFPPAFMKEARFRISAEWAADDMTATKALVEAGVLELADLITHQQPAEAAGTAYETAFTDPACLKMILNWGTA</sequence>
<feature type="domain" description="Alcohol dehydrogenase-like N-terminal" evidence="2">
    <location>
        <begin position="42"/>
        <end position="134"/>
    </location>
</feature>
<dbReference type="Gene3D" id="3.90.180.10">
    <property type="entry name" value="Medium-chain alcohol dehydrogenases, catalytic domain"/>
    <property type="match status" value="2"/>
</dbReference>
<accession>A0A1R3XFS8</accession>
<gene>
    <name evidence="3" type="ORF">SAMN05421665_2836</name>
</gene>
<dbReference type="NCBIfam" id="TIGR01202">
    <property type="entry name" value="bchC"/>
    <property type="match status" value="1"/>
</dbReference>
<dbReference type="InterPro" id="IPR005903">
    <property type="entry name" value="BchC"/>
</dbReference>
<dbReference type="Gene3D" id="3.40.50.720">
    <property type="entry name" value="NAD(P)-binding Rossmann-like Domain"/>
    <property type="match status" value="1"/>
</dbReference>
<dbReference type="CDD" id="cd08255">
    <property type="entry name" value="2-desacetyl-2-hydroxyethyl_bacteriochlorophyllide_like"/>
    <property type="match status" value="1"/>
</dbReference>
<dbReference type="Proteomes" id="UP000186997">
    <property type="component" value="Unassembled WGS sequence"/>
</dbReference>
<dbReference type="SUPFAM" id="SSF50129">
    <property type="entry name" value="GroES-like"/>
    <property type="match status" value="1"/>
</dbReference>
<dbReference type="AlphaFoldDB" id="A0A1R3XFS8"/>
<dbReference type="InterPro" id="IPR011032">
    <property type="entry name" value="GroES-like_sf"/>
</dbReference>
<dbReference type="PANTHER" id="PTHR43189">
    <property type="entry name" value="ZINC-TYPE ALCOHOL DEHYDROGENASE-LIKE PROTEIN C1198.01-RELATED"/>
    <property type="match status" value="1"/>
</dbReference>
<dbReference type="SUPFAM" id="SSF51735">
    <property type="entry name" value="NAD(P)-binding Rossmann-fold domains"/>
    <property type="match status" value="1"/>
</dbReference>
<dbReference type="STRING" id="287098.SAMN05421665_2836"/>
<evidence type="ECO:0000259" key="2">
    <source>
        <dbReference type="Pfam" id="PF08240"/>
    </source>
</evidence>
<dbReference type="InterPro" id="IPR036291">
    <property type="entry name" value="NAD(P)-bd_dom_sf"/>
</dbReference>